<evidence type="ECO:0000256" key="3">
    <source>
        <dbReference type="SAM" id="Coils"/>
    </source>
</evidence>
<dbReference type="Pfam" id="PF13181">
    <property type="entry name" value="TPR_8"/>
    <property type="match status" value="1"/>
</dbReference>
<feature type="coiled-coil region" evidence="3">
    <location>
        <begin position="213"/>
        <end position="242"/>
    </location>
</feature>
<proteinExistence type="predicted"/>
<dbReference type="AlphaFoldDB" id="A0A8S1LZZ2"/>
<keyword evidence="7" id="KW-1185">Reference proteome</keyword>
<dbReference type="Pfam" id="PF13424">
    <property type="entry name" value="TPR_12"/>
    <property type="match status" value="1"/>
</dbReference>
<comment type="caution">
    <text evidence="6">The sequence shown here is derived from an EMBL/GenBank/DDBJ whole genome shotgun (WGS) entry which is preliminary data.</text>
</comment>
<dbReference type="PANTHER" id="PTHR46512">
    <property type="entry name" value="PEPTIDYLPROLYL ISOMERASE"/>
    <property type="match status" value="1"/>
</dbReference>
<evidence type="ECO:0000256" key="2">
    <source>
        <dbReference type="PROSITE-ProRule" id="PRU00277"/>
    </source>
</evidence>
<evidence type="ECO:0000256" key="4">
    <source>
        <dbReference type="SAM" id="MobiDB-lite"/>
    </source>
</evidence>
<accession>A0A8S1LZZ2</accession>
<feature type="region of interest" description="Disordered" evidence="4">
    <location>
        <begin position="299"/>
        <end position="331"/>
    </location>
</feature>
<evidence type="ECO:0000313" key="7">
    <source>
        <dbReference type="Proteomes" id="UP000692954"/>
    </source>
</evidence>
<dbReference type="OrthoDB" id="1902587at2759"/>
<dbReference type="PANTHER" id="PTHR46512:SF9">
    <property type="entry name" value="PEPTIDYLPROLYL ISOMERASE"/>
    <property type="match status" value="1"/>
</dbReference>
<dbReference type="InterPro" id="IPR001179">
    <property type="entry name" value="PPIase_FKBP_dom"/>
</dbReference>
<keyword evidence="3" id="KW-0175">Coiled coil</keyword>
<keyword evidence="2" id="KW-0413">Isomerase</keyword>
<evidence type="ECO:0000313" key="6">
    <source>
        <dbReference type="EMBL" id="CAD8071123.1"/>
    </source>
</evidence>
<reference evidence="6" key="1">
    <citation type="submission" date="2021-01" db="EMBL/GenBank/DDBJ databases">
        <authorList>
            <consortium name="Genoscope - CEA"/>
            <person name="William W."/>
        </authorList>
    </citation>
    <scope>NUCLEOTIDE SEQUENCE</scope>
</reference>
<dbReference type="InterPro" id="IPR050754">
    <property type="entry name" value="FKBP4/5/8-like"/>
</dbReference>
<comment type="catalytic activity">
    <reaction evidence="1 2">
        <text>[protein]-peptidylproline (omega=180) = [protein]-peptidylproline (omega=0)</text>
        <dbReference type="Rhea" id="RHEA:16237"/>
        <dbReference type="Rhea" id="RHEA-COMP:10747"/>
        <dbReference type="Rhea" id="RHEA-COMP:10748"/>
        <dbReference type="ChEBI" id="CHEBI:83833"/>
        <dbReference type="ChEBI" id="CHEBI:83834"/>
        <dbReference type="EC" id="5.2.1.8"/>
    </reaction>
</comment>
<keyword evidence="2" id="KW-0697">Rotamase</keyword>
<name>A0A8S1LZZ2_9CILI</name>
<dbReference type="PROSITE" id="PS50059">
    <property type="entry name" value="FKBP_PPIASE"/>
    <property type="match status" value="1"/>
</dbReference>
<evidence type="ECO:0000259" key="5">
    <source>
        <dbReference type="PROSITE" id="PS50059"/>
    </source>
</evidence>
<protein>
    <recommendedName>
        <fullName evidence="2">peptidylprolyl isomerase</fullName>
        <ecNumber evidence="2">5.2.1.8</ecNumber>
    </recommendedName>
</protein>
<dbReference type="InterPro" id="IPR019734">
    <property type="entry name" value="TPR_rpt"/>
</dbReference>
<feature type="compositionally biased region" description="Basic and acidic residues" evidence="4">
    <location>
        <begin position="308"/>
        <end position="331"/>
    </location>
</feature>
<gene>
    <name evidence="6" type="ORF">PSON_ATCC_30995.1.T0270350</name>
</gene>
<dbReference type="Pfam" id="PF00254">
    <property type="entry name" value="FKBP_C"/>
    <property type="match status" value="1"/>
</dbReference>
<dbReference type="EC" id="5.2.1.8" evidence="2"/>
<sequence length="360" mass="41574">METEFINLIEDGGVKKRILQEGQGEIPIDGSRCKILYKGTLDDGTVFDSQLDTERPYKFRIGKEELIKGFDIALKSMKVGEKVELKITPNYGYGDDGDSYKNVPKNANLTYELELINFKEPKKRKWEMNSEEKHQEALNKRIKGTAAFKLQNYKEAQKIYKKALSYCVLTTEEGNELKASIQLNLSICCYQLEEYKDSIDYAKKALELNTNQQQKLKALYRKALANIKIAELEEALTDLREAFKIDSTNSVVIQELSRVKQLLKEARMKEKEIYSKLFQQKLYDESEIEPNKIEIKEAKSEGSSCCDPNEKIEEETQTKTTVENKDGQLQEEKIEEREQIKIEENNQNNTKIVEETVTSV</sequence>
<dbReference type="GO" id="GO:0003755">
    <property type="term" value="F:peptidyl-prolyl cis-trans isomerase activity"/>
    <property type="evidence" value="ECO:0007669"/>
    <property type="project" value="UniProtKB-KW"/>
</dbReference>
<dbReference type="Proteomes" id="UP000692954">
    <property type="component" value="Unassembled WGS sequence"/>
</dbReference>
<evidence type="ECO:0000256" key="1">
    <source>
        <dbReference type="ARBA" id="ARBA00000971"/>
    </source>
</evidence>
<dbReference type="SMART" id="SM00028">
    <property type="entry name" value="TPR"/>
    <property type="match status" value="3"/>
</dbReference>
<feature type="domain" description="PPIase FKBP-type" evidence="5">
    <location>
        <begin position="30"/>
        <end position="119"/>
    </location>
</feature>
<organism evidence="6 7">
    <name type="scientific">Paramecium sonneborni</name>
    <dbReference type="NCBI Taxonomy" id="65129"/>
    <lineage>
        <taxon>Eukaryota</taxon>
        <taxon>Sar</taxon>
        <taxon>Alveolata</taxon>
        <taxon>Ciliophora</taxon>
        <taxon>Intramacronucleata</taxon>
        <taxon>Oligohymenophorea</taxon>
        <taxon>Peniculida</taxon>
        <taxon>Parameciidae</taxon>
        <taxon>Paramecium</taxon>
    </lineage>
</organism>
<dbReference type="EMBL" id="CAJJDN010000027">
    <property type="protein sequence ID" value="CAD8071123.1"/>
    <property type="molecule type" value="Genomic_DNA"/>
</dbReference>